<dbReference type="NCBIfam" id="TIGR01216">
    <property type="entry name" value="ATP_synt_epsi"/>
    <property type="match status" value="1"/>
</dbReference>
<keyword evidence="8 10" id="KW-0139">CF(1)</keyword>
<evidence type="ECO:0000256" key="1">
    <source>
        <dbReference type="ARBA" id="ARBA00003543"/>
    </source>
</evidence>
<dbReference type="GO" id="GO:0005886">
    <property type="term" value="C:plasma membrane"/>
    <property type="evidence" value="ECO:0007669"/>
    <property type="project" value="UniProtKB-SubCell"/>
</dbReference>
<comment type="function">
    <text evidence="1 10">Produces ATP from ADP in the presence of a proton gradient across the membrane.</text>
</comment>
<dbReference type="GO" id="GO:0045259">
    <property type="term" value="C:proton-transporting ATP synthase complex"/>
    <property type="evidence" value="ECO:0007669"/>
    <property type="project" value="UniProtKB-KW"/>
</dbReference>
<dbReference type="RefSeq" id="WP_194447937.1">
    <property type="nucleotide sequence ID" value="NZ_CP063849.1"/>
</dbReference>
<keyword evidence="5 10" id="KW-0813">Transport</keyword>
<dbReference type="InterPro" id="IPR036771">
    <property type="entry name" value="ATPsynth_dsu/esu_N"/>
</dbReference>
<keyword evidence="9 10" id="KW-0066">ATP synthesis</keyword>
<dbReference type="GO" id="GO:0005524">
    <property type="term" value="F:ATP binding"/>
    <property type="evidence" value="ECO:0007669"/>
    <property type="project" value="UniProtKB-UniRule"/>
</dbReference>
<keyword evidence="10" id="KW-0375">Hydrogen ion transport</keyword>
<evidence type="ECO:0000259" key="13">
    <source>
        <dbReference type="Pfam" id="PF02823"/>
    </source>
</evidence>
<dbReference type="Pfam" id="PF02823">
    <property type="entry name" value="ATP-synt_DE_N"/>
    <property type="match status" value="1"/>
</dbReference>
<keyword evidence="7 10" id="KW-0472">Membrane</keyword>
<evidence type="ECO:0000256" key="3">
    <source>
        <dbReference type="ARBA" id="ARBA00005712"/>
    </source>
</evidence>
<comment type="subcellular location">
    <subcellularLocation>
        <location evidence="2 10">Cell membrane</location>
        <topology evidence="2 10">Peripheral membrane protein</topology>
    </subcellularLocation>
</comment>
<evidence type="ECO:0000256" key="11">
    <source>
        <dbReference type="RuleBase" id="RU003656"/>
    </source>
</evidence>
<evidence type="ECO:0000256" key="7">
    <source>
        <dbReference type="ARBA" id="ARBA00023136"/>
    </source>
</evidence>
<dbReference type="Proteomes" id="UP000593892">
    <property type="component" value="Chromosome"/>
</dbReference>
<evidence type="ECO:0000256" key="9">
    <source>
        <dbReference type="ARBA" id="ARBA00023310"/>
    </source>
</evidence>
<comment type="subunit">
    <text evidence="4 10 11">F-type ATPases have 2 components, CF(1) - the catalytic core - and CF(0) - the membrane proton channel. CF(1) has five subunits: alpha(3), beta(3), gamma(1), delta(1), epsilon(1). CF(0) has three main subunits: a, b and c.</text>
</comment>
<evidence type="ECO:0000256" key="6">
    <source>
        <dbReference type="ARBA" id="ARBA00023065"/>
    </source>
</evidence>
<evidence type="ECO:0000256" key="2">
    <source>
        <dbReference type="ARBA" id="ARBA00004202"/>
    </source>
</evidence>
<sequence length="138" mass="14743">MSGQLTLEVATPERMLLKEQVKGVTVPGLDGELGILPEHAPLLSELGCGPLSFELENGQKKYISICGGYVEVLPDHVRVLAAQAENASEIDAKRAETALQRANERLLHPTADLDVARALNALKRAQARVAVAKIAAGR</sequence>
<dbReference type="Gene3D" id="2.60.15.10">
    <property type="entry name" value="F0F1 ATP synthase delta/epsilon subunit, N-terminal"/>
    <property type="match status" value="1"/>
</dbReference>
<feature type="domain" description="ATP synthase F1 complex delta/epsilon subunit N-terminal" evidence="13">
    <location>
        <begin position="5"/>
        <end position="84"/>
    </location>
</feature>
<dbReference type="GO" id="GO:0046933">
    <property type="term" value="F:proton-transporting ATP synthase activity, rotational mechanism"/>
    <property type="evidence" value="ECO:0007669"/>
    <property type="project" value="UniProtKB-UniRule"/>
</dbReference>
<dbReference type="SUPFAM" id="SSF46604">
    <property type="entry name" value="Epsilon subunit of F1F0-ATP synthase C-terminal domain"/>
    <property type="match status" value="1"/>
</dbReference>
<organism evidence="14 15">
    <name type="scientific">Paludibaculum fermentans</name>
    <dbReference type="NCBI Taxonomy" id="1473598"/>
    <lineage>
        <taxon>Bacteria</taxon>
        <taxon>Pseudomonadati</taxon>
        <taxon>Acidobacteriota</taxon>
        <taxon>Terriglobia</taxon>
        <taxon>Bryobacterales</taxon>
        <taxon>Bryobacteraceae</taxon>
        <taxon>Paludibaculum</taxon>
    </lineage>
</organism>
<evidence type="ECO:0000313" key="15">
    <source>
        <dbReference type="Proteomes" id="UP000593892"/>
    </source>
</evidence>
<gene>
    <name evidence="10" type="primary">atpC</name>
    <name evidence="14" type="ORF">IRI77_26130</name>
</gene>
<evidence type="ECO:0000256" key="4">
    <source>
        <dbReference type="ARBA" id="ARBA00011648"/>
    </source>
</evidence>
<dbReference type="EMBL" id="CP063849">
    <property type="protein sequence ID" value="QOY86268.1"/>
    <property type="molecule type" value="Genomic_DNA"/>
</dbReference>
<dbReference type="InterPro" id="IPR001469">
    <property type="entry name" value="ATP_synth_F1_dsu/esu"/>
</dbReference>
<dbReference type="CDD" id="cd12152">
    <property type="entry name" value="F1-ATPase_delta"/>
    <property type="match status" value="1"/>
</dbReference>
<dbReference type="AlphaFoldDB" id="A0A7S7NMB3"/>
<dbReference type="Gene3D" id="1.20.5.440">
    <property type="entry name" value="ATP synthase delta/epsilon subunit, C-terminal domain"/>
    <property type="match status" value="1"/>
</dbReference>
<dbReference type="InterPro" id="IPR020547">
    <property type="entry name" value="ATP_synth_F1_esu_C"/>
</dbReference>
<evidence type="ECO:0000256" key="8">
    <source>
        <dbReference type="ARBA" id="ARBA00023196"/>
    </source>
</evidence>
<accession>A0A7S7NMB3</accession>
<dbReference type="HAMAP" id="MF_00530">
    <property type="entry name" value="ATP_synth_epsil_bac"/>
    <property type="match status" value="1"/>
</dbReference>
<evidence type="ECO:0000256" key="5">
    <source>
        <dbReference type="ARBA" id="ARBA00022448"/>
    </source>
</evidence>
<evidence type="ECO:0000313" key="14">
    <source>
        <dbReference type="EMBL" id="QOY86268.1"/>
    </source>
</evidence>
<dbReference type="NCBIfam" id="NF009980">
    <property type="entry name" value="PRK13446.1"/>
    <property type="match status" value="1"/>
</dbReference>
<proteinExistence type="inferred from homology"/>
<keyword evidence="15" id="KW-1185">Reference proteome</keyword>
<dbReference type="Pfam" id="PF00401">
    <property type="entry name" value="ATP-synt_DE"/>
    <property type="match status" value="1"/>
</dbReference>
<feature type="domain" description="ATP synthase epsilon subunit C-terminal" evidence="12">
    <location>
        <begin position="89"/>
        <end position="133"/>
    </location>
</feature>
<protein>
    <recommendedName>
        <fullName evidence="10">ATP synthase epsilon chain</fullName>
    </recommendedName>
    <alternativeName>
        <fullName evidence="10">ATP synthase F1 sector epsilon subunit</fullName>
    </alternativeName>
    <alternativeName>
        <fullName evidence="10">F-ATPase epsilon subunit</fullName>
    </alternativeName>
</protein>
<dbReference type="SUPFAM" id="SSF51344">
    <property type="entry name" value="Epsilon subunit of F1F0-ATP synthase N-terminal domain"/>
    <property type="match status" value="1"/>
</dbReference>
<dbReference type="KEGG" id="pfer:IRI77_26130"/>
<reference evidence="14 15" key="1">
    <citation type="submission" date="2020-10" db="EMBL/GenBank/DDBJ databases">
        <title>Complete genome sequence of Paludibaculum fermentans P105T, a facultatively anaerobic acidobacterium capable of dissimilatory Fe(III) reduction.</title>
        <authorList>
            <person name="Dedysh S.N."/>
            <person name="Beletsky A.V."/>
            <person name="Kulichevskaya I.S."/>
            <person name="Mardanov A.V."/>
            <person name="Ravin N.V."/>
        </authorList>
    </citation>
    <scope>NUCLEOTIDE SEQUENCE [LARGE SCALE GENOMIC DNA]</scope>
    <source>
        <strain evidence="14 15">P105</strain>
    </source>
</reference>
<evidence type="ECO:0000259" key="12">
    <source>
        <dbReference type="Pfam" id="PF00401"/>
    </source>
</evidence>
<name>A0A7S7NMB3_PALFE</name>
<dbReference type="InterPro" id="IPR036794">
    <property type="entry name" value="ATP_F1_dsu/esu_C_sf"/>
</dbReference>
<keyword evidence="6 10" id="KW-0406">Ion transport</keyword>
<dbReference type="InterPro" id="IPR020546">
    <property type="entry name" value="ATP_synth_F1_dsu/esu_N"/>
</dbReference>
<dbReference type="PANTHER" id="PTHR13822">
    <property type="entry name" value="ATP SYNTHASE DELTA/EPSILON CHAIN"/>
    <property type="match status" value="1"/>
</dbReference>
<evidence type="ECO:0000256" key="10">
    <source>
        <dbReference type="HAMAP-Rule" id="MF_00530"/>
    </source>
</evidence>
<keyword evidence="10" id="KW-1003">Cell membrane</keyword>
<comment type="similarity">
    <text evidence="3 10 11">Belongs to the ATPase epsilon chain family.</text>
</comment>
<dbReference type="PANTHER" id="PTHR13822:SF10">
    <property type="entry name" value="ATP SYNTHASE EPSILON CHAIN, CHLOROPLASTIC"/>
    <property type="match status" value="1"/>
</dbReference>